<sequence length="44" mass="4630">MCALIFNGIQGNPGLRNVHGILGSGIMTLFLIHAALGFQLGLSY</sequence>
<evidence type="ECO:0000313" key="2">
    <source>
        <dbReference type="EMBL" id="MBW96634.1"/>
    </source>
</evidence>
<evidence type="ECO:0000256" key="1">
    <source>
        <dbReference type="SAM" id="Phobius"/>
    </source>
</evidence>
<keyword evidence="1" id="KW-0812">Transmembrane</keyword>
<proteinExistence type="predicted"/>
<keyword evidence="1" id="KW-0472">Membrane</keyword>
<dbReference type="PANTHER" id="PTHR36738">
    <property type="entry name" value="EXPRESSED PROTEIN"/>
    <property type="match status" value="1"/>
</dbReference>
<accession>A0A2P2JT35</accession>
<reference evidence="2" key="1">
    <citation type="submission" date="2018-02" db="EMBL/GenBank/DDBJ databases">
        <title>Rhizophora mucronata_Transcriptome.</title>
        <authorList>
            <person name="Meera S.P."/>
            <person name="Sreeshan A."/>
            <person name="Augustine A."/>
        </authorList>
    </citation>
    <scope>NUCLEOTIDE SEQUENCE</scope>
    <source>
        <tissue evidence="2">Leaf</tissue>
    </source>
</reference>
<dbReference type="GO" id="GO:0016020">
    <property type="term" value="C:membrane"/>
    <property type="evidence" value="ECO:0007669"/>
    <property type="project" value="TreeGrafter"/>
</dbReference>
<name>A0A2P2JT35_RHIMU</name>
<protein>
    <submittedName>
        <fullName evidence="2">Uncharacterized protein LOC107431917</fullName>
    </submittedName>
</protein>
<feature type="transmembrane region" description="Helical" evidence="1">
    <location>
        <begin position="20"/>
        <end position="42"/>
    </location>
</feature>
<dbReference type="AlphaFoldDB" id="A0A2P2JT35"/>
<organism evidence="2">
    <name type="scientific">Rhizophora mucronata</name>
    <name type="common">Asiatic mangrove</name>
    <dbReference type="NCBI Taxonomy" id="61149"/>
    <lineage>
        <taxon>Eukaryota</taxon>
        <taxon>Viridiplantae</taxon>
        <taxon>Streptophyta</taxon>
        <taxon>Embryophyta</taxon>
        <taxon>Tracheophyta</taxon>
        <taxon>Spermatophyta</taxon>
        <taxon>Magnoliopsida</taxon>
        <taxon>eudicotyledons</taxon>
        <taxon>Gunneridae</taxon>
        <taxon>Pentapetalae</taxon>
        <taxon>rosids</taxon>
        <taxon>fabids</taxon>
        <taxon>Malpighiales</taxon>
        <taxon>Rhizophoraceae</taxon>
        <taxon>Rhizophora</taxon>
    </lineage>
</organism>
<dbReference type="PANTHER" id="PTHR36738:SF1">
    <property type="entry name" value="EXPRESSED PROTEIN"/>
    <property type="match status" value="1"/>
</dbReference>
<keyword evidence="1" id="KW-1133">Transmembrane helix</keyword>
<dbReference type="EMBL" id="GGEC01016151">
    <property type="protein sequence ID" value="MBW96634.1"/>
    <property type="molecule type" value="Transcribed_RNA"/>
</dbReference>